<name>A0ACC1HSZ7_9FUNG</name>
<dbReference type="EMBL" id="JAMZIH010000390">
    <property type="protein sequence ID" value="KAJ1679431.1"/>
    <property type="molecule type" value="Genomic_DNA"/>
</dbReference>
<comment type="caution">
    <text evidence="1">The sequence shown here is derived from an EMBL/GenBank/DDBJ whole genome shotgun (WGS) entry which is preliminary data.</text>
</comment>
<evidence type="ECO:0000313" key="1">
    <source>
        <dbReference type="EMBL" id="KAJ1679431.1"/>
    </source>
</evidence>
<gene>
    <name evidence="1" type="primary">LST8</name>
    <name evidence="1" type="ORF">EV182_002069</name>
</gene>
<reference evidence="1" key="1">
    <citation type="submission" date="2022-06" db="EMBL/GenBank/DDBJ databases">
        <title>Phylogenomic reconstructions and comparative analyses of Kickxellomycotina fungi.</title>
        <authorList>
            <person name="Reynolds N.K."/>
            <person name="Stajich J.E."/>
            <person name="Barry K."/>
            <person name="Grigoriev I.V."/>
            <person name="Crous P."/>
            <person name="Smith M.E."/>
        </authorList>
    </citation>
    <scope>NUCLEOTIDE SEQUENCE</scope>
    <source>
        <strain evidence="1">RSA 2271</strain>
    </source>
</reference>
<accession>A0ACC1HSZ7</accession>
<dbReference type="Proteomes" id="UP001145114">
    <property type="component" value="Unassembled WGS sequence"/>
</dbReference>
<proteinExistence type="predicted"/>
<keyword evidence="2" id="KW-1185">Reference proteome</keyword>
<evidence type="ECO:0000313" key="2">
    <source>
        <dbReference type="Proteomes" id="UP001145114"/>
    </source>
</evidence>
<organism evidence="1 2">
    <name type="scientific">Spiromyces aspiralis</name>
    <dbReference type="NCBI Taxonomy" id="68401"/>
    <lineage>
        <taxon>Eukaryota</taxon>
        <taxon>Fungi</taxon>
        <taxon>Fungi incertae sedis</taxon>
        <taxon>Zoopagomycota</taxon>
        <taxon>Kickxellomycotina</taxon>
        <taxon>Kickxellomycetes</taxon>
        <taxon>Kickxellales</taxon>
        <taxon>Kickxellaceae</taxon>
        <taxon>Spiromyces</taxon>
    </lineage>
</organism>
<feature type="non-terminal residue" evidence="1">
    <location>
        <position position="419"/>
    </location>
</feature>
<sequence length="419" mass="46770">MTPPPPQPGGHHDTAQRAGQAADTQNSHHHHHPRRGHYDHYGGHRQGYPSGGTGGRSTASHRISASPAHPPPVEDSSVVLVTASYDHTIRMWDALKTTCTRTIDYSNSQINRMALSPDKRYLAVAGKYYCVNTFGHSANKHVCLYDVFNRSQEPILTLDEHKQNVTAVQFSQDMRWLITSSEDKRICWWDLRAGTCRREFKNNAKVNDAAIHPNPHLECLVSCDQNGQTRVWCARKPDYIHQVAPESDVSARCLAISPDGTLVAVANSLGRVFLWQFKTKANDIQGTKLLLARAFDAHVGNYITRVIFSNNGRYLVTCSSDGTAKIWTVRCQKAQPEENSGEAEAAQQTPVATTTDPAAAQGRSNLILGRRTQRIPPLQLRRVSKADITVQVECMQVLRYHKRWVWDAAFSNDSGFLVT</sequence>
<protein>
    <submittedName>
        <fullName evidence="1">TOR complex subunit lst8</fullName>
    </submittedName>
</protein>